<dbReference type="SMART" id="SM00047">
    <property type="entry name" value="LYZ2"/>
    <property type="match status" value="1"/>
</dbReference>
<accession>A0A8I0AGN4</accession>
<dbReference type="Pfam" id="PF05257">
    <property type="entry name" value="CHAP"/>
    <property type="match status" value="1"/>
</dbReference>
<dbReference type="InterPro" id="IPR013168">
    <property type="entry name" value="Cpl_7_lyso_C"/>
</dbReference>
<keyword evidence="5" id="KW-1185">Reference proteome</keyword>
<evidence type="ECO:0000313" key="5">
    <source>
        <dbReference type="Proteomes" id="UP000652847"/>
    </source>
</evidence>
<evidence type="ECO:0000259" key="3">
    <source>
        <dbReference type="SMART" id="SM01095"/>
    </source>
</evidence>
<dbReference type="Proteomes" id="UP000652847">
    <property type="component" value="Unassembled WGS sequence"/>
</dbReference>
<reference evidence="4 5" key="1">
    <citation type="submission" date="2020-08" db="EMBL/GenBank/DDBJ databases">
        <title>Genome public.</title>
        <authorList>
            <person name="Liu C."/>
            <person name="Sun Q."/>
        </authorList>
    </citation>
    <scope>NUCLEOTIDE SEQUENCE [LARGE SCALE GENOMIC DNA]</scope>
    <source>
        <strain evidence="4 5">BX17</strain>
    </source>
</reference>
<dbReference type="InterPro" id="IPR007921">
    <property type="entry name" value="CHAP_dom"/>
</dbReference>
<feature type="domain" description="Cpl-7 lysozyme C-terminal" evidence="3">
    <location>
        <begin position="386"/>
        <end position="427"/>
    </location>
</feature>
<organism evidence="4 5">
    <name type="scientific">Blautia segnis</name>
    <dbReference type="NCBI Taxonomy" id="2763030"/>
    <lineage>
        <taxon>Bacteria</taxon>
        <taxon>Bacillati</taxon>
        <taxon>Bacillota</taxon>
        <taxon>Clostridia</taxon>
        <taxon>Lachnospirales</taxon>
        <taxon>Lachnospiraceae</taxon>
        <taxon>Blautia</taxon>
    </lineage>
</organism>
<gene>
    <name evidence="4" type="ORF">H8S54_17155</name>
</gene>
<dbReference type="Gene3D" id="1.10.530.10">
    <property type="match status" value="1"/>
</dbReference>
<dbReference type="PANTHER" id="PTHR33308:SF9">
    <property type="entry name" value="PEPTIDOGLYCAN HYDROLASE FLGJ"/>
    <property type="match status" value="1"/>
</dbReference>
<dbReference type="InterPro" id="IPR002901">
    <property type="entry name" value="MGlyc_endo_b_GlcNAc-like_dom"/>
</dbReference>
<keyword evidence="1" id="KW-0378">Hydrolase</keyword>
<dbReference type="Pfam" id="PF01832">
    <property type="entry name" value="Glucosaminidase"/>
    <property type="match status" value="1"/>
</dbReference>
<sequence>MRIAREKFIADIAGYVKKYAGLYGILVYSSVIAQAVLESGWGESRLASQYHNYFGLKCGTRWTGRSVNMRTQEEYREGTLTSIRDNFQVFDSMEEGVKGYFEFIQLERYRNLQGIRDPQEYLETIRADGYATSFSYVENCMKVIRQYELTRFDEGGCETMAKTAESVLDVMRGWLGFSEANGKFKEIIDLYNSVKPLPRGYAVQYSDEWCDTCVSAAGIKAGCSELIGRECGVEEHVKIFKKLGIWIEDGTITPEPGYVIVYNWDKAAQPNDGYSDHIGFVEKVSGGMVTAIEGNRGEKVDKRVLPLGWGYIRGYAAPRYEKAANETGGNTGTGKKSVEAVAKEVLAGKWGNGEDRKKRLQAAGYDYGVVQAKVNELVKGSGKKSVEAVAKEVIAGKWGNGANRKKKLQAAGYDYGAVQKRVNEMLKK</sequence>
<dbReference type="SMART" id="SM01095">
    <property type="entry name" value="Cpl-7"/>
    <property type="match status" value="2"/>
</dbReference>
<name>A0A8I0AGN4_9FIRM</name>
<protein>
    <submittedName>
        <fullName evidence="4">Glucosaminidase domain-containing protein</fullName>
    </submittedName>
</protein>
<evidence type="ECO:0000259" key="2">
    <source>
        <dbReference type="SMART" id="SM00047"/>
    </source>
</evidence>
<dbReference type="SUPFAM" id="SSF54001">
    <property type="entry name" value="Cysteine proteinases"/>
    <property type="match status" value="1"/>
</dbReference>
<dbReference type="RefSeq" id="WP_186901897.1">
    <property type="nucleotide sequence ID" value="NZ_JACOOT010000039.1"/>
</dbReference>
<dbReference type="Pfam" id="PF08230">
    <property type="entry name" value="CW_7"/>
    <property type="match status" value="2"/>
</dbReference>
<dbReference type="Gene3D" id="4.10.80.30">
    <property type="entry name" value="DNA polymerase, domain 6"/>
    <property type="match status" value="1"/>
</dbReference>
<evidence type="ECO:0000313" key="4">
    <source>
        <dbReference type="EMBL" id="MBC5652783.1"/>
    </source>
</evidence>
<feature type="domain" description="Mannosyl-glycoprotein endo-beta-N-acetylglucosamidase-like" evidence="2">
    <location>
        <begin position="1"/>
        <end position="153"/>
    </location>
</feature>
<dbReference type="InterPro" id="IPR051056">
    <property type="entry name" value="Glycosyl_Hydrolase_73"/>
</dbReference>
<proteinExistence type="predicted"/>
<dbReference type="PANTHER" id="PTHR33308">
    <property type="entry name" value="PEPTIDOGLYCAN HYDROLASE FLGJ"/>
    <property type="match status" value="1"/>
</dbReference>
<feature type="domain" description="Cpl-7 lysozyme C-terminal" evidence="3">
    <location>
        <begin position="338"/>
        <end position="379"/>
    </location>
</feature>
<evidence type="ECO:0000256" key="1">
    <source>
        <dbReference type="ARBA" id="ARBA00022801"/>
    </source>
</evidence>
<dbReference type="GO" id="GO:0004040">
    <property type="term" value="F:amidase activity"/>
    <property type="evidence" value="ECO:0007669"/>
    <property type="project" value="InterPro"/>
</dbReference>
<dbReference type="EMBL" id="JACOOT010000039">
    <property type="protein sequence ID" value="MBC5652783.1"/>
    <property type="molecule type" value="Genomic_DNA"/>
</dbReference>
<dbReference type="AlphaFoldDB" id="A0A8I0AGN4"/>
<dbReference type="InterPro" id="IPR038765">
    <property type="entry name" value="Papain-like_cys_pep_sf"/>
</dbReference>
<comment type="caution">
    <text evidence="4">The sequence shown here is derived from an EMBL/GenBank/DDBJ whole genome shotgun (WGS) entry which is preliminary data.</text>
</comment>